<reference evidence="1" key="1">
    <citation type="submission" date="2016-10" db="EMBL/GenBank/DDBJ databases">
        <authorList>
            <person name="Benchimol M."/>
            <person name="Almeida L.G."/>
            <person name="Vasconcelos A.T."/>
            <person name="Perreira-Neves A."/>
            <person name="Rosa I.A."/>
            <person name="Tasca T."/>
            <person name="Bogo M.R."/>
            <person name="de Souza W."/>
        </authorList>
    </citation>
    <scope>NUCLEOTIDE SEQUENCE [LARGE SCALE GENOMIC DNA]</scope>
    <source>
        <strain evidence="1">K</strain>
    </source>
</reference>
<organism evidence="1 2">
    <name type="scientific">Tritrichomonas foetus</name>
    <dbReference type="NCBI Taxonomy" id="1144522"/>
    <lineage>
        <taxon>Eukaryota</taxon>
        <taxon>Metamonada</taxon>
        <taxon>Parabasalia</taxon>
        <taxon>Tritrichomonadida</taxon>
        <taxon>Tritrichomonadidae</taxon>
        <taxon>Tritrichomonas</taxon>
    </lineage>
</organism>
<name>A0A1J4J9N8_9EUKA</name>
<evidence type="ECO:0000313" key="1">
    <source>
        <dbReference type="EMBL" id="OHS94943.1"/>
    </source>
</evidence>
<gene>
    <name evidence="1" type="ORF">TRFO_38896</name>
</gene>
<comment type="caution">
    <text evidence="1">The sequence shown here is derived from an EMBL/GenBank/DDBJ whole genome shotgun (WGS) entry which is preliminary data.</text>
</comment>
<dbReference type="Proteomes" id="UP000179807">
    <property type="component" value="Unassembled WGS sequence"/>
</dbReference>
<dbReference type="RefSeq" id="XP_068348080.1">
    <property type="nucleotide sequence ID" value="XM_068512311.1"/>
</dbReference>
<evidence type="ECO:0000313" key="2">
    <source>
        <dbReference type="Proteomes" id="UP000179807"/>
    </source>
</evidence>
<sequence>MIRATKKLTEAGVKEAIGWSACMLQLAVEFESNNYVEEFVDYLDRSVLGLHLHLDGNNLVSTYDQISIQKLPSYVNSLSEASLFCYENLTPRGVESLKKGFSVVAVGDRKVVLHIPHELGDGGYFKFLIHDFLKNSMKISPHISQNFQKVSQINSSKSASNCCSNFPPFPISPHDVFANEIQKAPVGHLLLDDPDISRIIPHDHPQGGNKSNFLAFSITPSQMKAYNQSKNGKLSNFSELQWLSLYLAGCAHDGKIYDHAGIASCMDMRGYLKNKPTLGHCLFISSLTNRVDNISPNMSLFDVGRKLRQSFQERLSLGKHFSFIKAGSPGVKHEFLKGRPLEISNVGAFNIRHPISDVYISLHTDDFPDHTHITLTGFSRQKYDTNGKAEGENKIHFRMMYNPNQIGGREMEAFGRTVEHNLQNLTFGQTVGDAYETARRFYQYIY</sequence>
<keyword evidence="2" id="KW-1185">Reference proteome</keyword>
<dbReference type="GeneID" id="94847015"/>
<dbReference type="VEuPathDB" id="TrichDB:TRFO_38896"/>
<protein>
    <submittedName>
        <fullName evidence="1">Uncharacterized protein</fullName>
    </submittedName>
</protein>
<dbReference type="AlphaFoldDB" id="A0A1J4J9N8"/>
<dbReference type="EMBL" id="MLAK01001278">
    <property type="protein sequence ID" value="OHS94943.1"/>
    <property type="molecule type" value="Genomic_DNA"/>
</dbReference>
<accession>A0A1J4J9N8</accession>
<proteinExistence type="predicted"/>